<dbReference type="Proteomes" id="UP000034507">
    <property type="component" value="Unassembled WGS sequence"/>
</dbReference>
<comment type="caution">
    <text evidence="1">The sequence shown here is derived from an EMBL/GenBank/DDBJ whole genome shotgun (WGS) entry which is preliminary data.</text>
</comment>
<dbReference type="AlphaFoldDB" id="A0A0G1A7G4"/>
<dbReference type="EMBL" id="LCBX01000006">
    <property type="protein sequence ID" value="KKS21233.1"/>
    <property type="molecule type" value="Genomic_DNA"/>
</dbReference>
<proteinExistence type="predicted"/>
<organism evidence="1 2">
    <name type="scientific">candidate division WWE3 bacterium GW2011_GWC1_41_7</name>
    <dbReference type="NCBI Taxonomy" id="1619119"/>
    <lineage>
        <taxon>Bacteria</taxon>
        <taxon>Katanobacteria</taxon>
    </lineage>
</organism>
<name>A0A0G1A7G4_UNCKA</name>
<evidence type="ECO:0000313" key="1">
    <source>
        <dbReference type="EMBL" id="KKS21233.1"/>
    </source>
</evidence>
<protein>
    <submittedName>
        <fullName evidence="1">Uncharacterized protein</fullName>
    </submittedName>
</protein>
<reference evidence="1 2" key="1">
    <citation type="journal article" date="2015" name="Nature">
        <title>rRNA introns, odd ribosomes, and small enigmatic genomes across a large radiation of phyla.</title>
        <authorList>
            <person name="Brown C.T."/>
            <person name="Hug L.A."/>
            <person name="Thomas B.C."/>
            <person name="Sharon I."/>
            <person name="Castelle C.J."/>
            <person name="Singh A."/>
            <person name="Wilkins M.J."/>
            <person name="Williams K.H."/>
            <person name="Banfield J.F."/>
        </authorList>
    </citation>
    <scope>NUCLEOTIDE SEQUENCE [LARGE SCALE GENOMIC DNA]</scope>
</reference>
<evidence type="ECO:0000313" key="2">
    <source>
        <dbReference type="Proteomes" id="UP000034507"/>
    </source>
</evidence>
<gene>
    <name evidence="1" type="ORF">UU77_C0006G0020</name>
</gene>
<sequence length="161" mass="18755">MKTKLLFLLLILILAFIYMYVVRENNKEPVSINRNDTINFNGIIIKTGDTFYLKQYYIKKKSTETEYALEQCIGDLKVTLTKINDDSIALDIAEEQKLNREYFKVTPPKSIEINDGTCIDTEQLCLDAIHAYCFRVDTDSNPHEYTYEIKSHSTMPKPPLW</sequence>
<accession>A0A0G1A7G4</accession>